<comment type="caution">
    <text evidence="1">The sequence shown here is derived from an EMBL/GenBank/DDBJ whole genome shotgun (WGS) entry which is preliminary data.</text>
</comment>
<dbReference type="EMBL" id="RHHM01000003">
    <property type="protein sequence ID" value="RQM39304.1"/>
    <property type="molecule type" value="Genomic_DNA"/>
</dbReference>
<name>A0A3N6S183_9GAMM</name>
<protein>
    <recommendedName>
        <fullName evidence="3">Rhamnan synthesis protein F</fullName>
    </recommendedName>
</protein>
<dbReference type="RefSeq" id="WP_124232279.1">
    <property type="nucleotide sequence ID" value="NZ_RHHM01000003.1"/>
</dbReference>
<dbReference type="Proteomes" id="UP000279457">
    <property type="component" value="Unassembled WGS sequence"/>
</dbReference>
<keyword evidence="2" id="KW-1185">Reference proteome</keyword>
<reference evidence="1 2" key="1">
    <citation type="submission" date="2018-10" db="EMBL/GenBank/DDBJ databases">
        <title>Draft genome sequence for the type isolate of Erwinia psidii, agent causal of bacterial blight in guava (Psidium guajava) and wilt and die-back of Eucalyptus spp.</title>
        <authorList>
            <person name="Hermenegildo P.S."/>
            <person name="Santos S.A."/>
            <person name="Guimaraes L.M.S."/>
            <person name="Vidigal P.M.P."/>
            <person name="Pereira I.C."/>
            <person name="Badel J.L."/>
            <person name="Alfenas-Zerbini P."/>
            <person name="Ferreira M.A.S.V."/>
            <person name="Alfenas A.C."/>
        </authorList>
    </citation>
    <scope>NUCLEOTIDE SEQUENCE [LARGE SCALE GENOMIC DNA]</scope>
    <source>
        <strain evidence="1 2">IBSBF 435</strain>
    </source>
</reference>
<evidence type="ECO:0000313" key="1">
    <source>
        <dbReference type="EMBL" id="RQM39304.1"/>
    </source>
</evidence>
<evidence type="ECO:0000313" key="2">
    <source>
        <dbReference type="Proteomes" id="UP000279457"/>
    </source>
</evidence>
<dbReference type="Pfam" id="PF05045">
    <property type="entry name" value="RgpF"/>
    <property type="match status" value="1"/>
</dbReference>
<sequence>MAMPRVKSLSKKLAVKLYLDTHFTVSSLAETFRTKRKSNLIHENRQPAELVVVMALYEKGLLRKDVEKFLTALKKKGAMIIAANTSALAKAETERVSHLIDVYIERDNLGRDFGSYKECFDYFYQNKINQHCKRLIICNDSVFYSTDGLDVFIEEMVKTEKNVLGATENHDIERHLGSFFISVSEKVVNSKKFIDYWSNYKKTNVRPKIIKNGELGLSRVLKSLSCGDDDFVSLYNAHSIEKQTTNIRDIIKLISLMRDGDAFSGSSISLQDRFCENIVIDSYFKKYMKGILILKHKNYYLNEDYYNDEMDNGSHFISFLEWLDHLAVPGSEPSKDLVTALKSVCIELIVQGSQIHLNGLVFRKMGLPIIKLDLLYRCAYSMFDIIRLSELISDGQEAEEFKKIIFARPAGKNFHFGFKKLAFKHGYI</sequence>
<gene>
    <name evidence="1" type="ORF">EB241_06025</name>
</gene>
<evidence type="ECO:0008006" key="3">
    <source>
        <dbReference type="Google" id="ProtNLM"/>
    </source>
</evidence>
<proteinExistence type="predicted"/>
<organism evidence="1 2">
    <name type="scientific">Erwinia psidii</name>
    <dbReference type="NCBI Taxonomy" id="69224"/>
    <lineage>
        <taxon>Bacteria</taxon>
        <taxon>Pseudomonadati</taxon>
        <taxon>Pseudomonadota</taxon>
        <taxon>Gammaproteobacteria</taxon>
        <taxon>Enterobacterales</taxon>
        <taxon>Erwiniaceae</taxon>
        <taxon>Erwinia</taxon>
    </lineage>
</organism>
<accession>A0A3N6S183</accession>
<dbReference type="InterPro" id="IPR007739">
    <property type="entry name" value="RgpF"/>
</dbReference>
<dbReference type="OrthoDB" id="8849801at2"/>
<dbReference type="AlphaFoldDB" id="A0A3N6S183"/>